<evidence type="ECO:0000256" key="10">
    <source>
        <dbReference type="ARBA" id="ARBA00022597"/>
    </source>
</evidence>
<keyword evidence="10 17" id="KW-0762">Sugar transport</keyword>
<dbReference type="SUPFAM" id="SSF51621">
    <property type="entry name" value="Phosphoenolpyruvate/pyruvate domain"/>
    <property type="match status" value="1"/>
</dbReference>
<evidence type="ECO:0000256" key="5">
    <source>
        <dbReference type="ARBA" id="ARBA00007837"/>
    </source>
</evidence>
<dbReference type="Gene3D" id="3.20.20.60">
    <property type="entry name" value="Phosphoenolpyruvate-binding domains"/>
    <property type="match status" value="1"/>
</dbReference>
<dbReference type="Pfam" id="PF05524">
    <property type="entry name" value="PEP-utilisers_N"/>
    <property type="match status" value="1"/>
</dbReference>
<dbReference type="Proteomes" id="UP001597295">
    <property type="component" value="Unassembled WGS sequence"/>
</dbReference>
<dbReference type="SUPFAM" id="SSF52009">
    <property type="entry name" value="Phosphohistidine domain"/>
    <property type="match status" value="1"/>
</dbReference>
<evidence type="ECO:0000259" key="21">
    <source>
        <dbReference type="Pfam" id="PF05524"/>
    </source>
</evidence>
<evidence type="ECO:0000256" key="6">
    <source>
        <dbReference type="ARBA" id="ARBA00012232"/>
    </source>
</evidence>
<keyword evidence="9 17" id="KW-0963">Cytoplasm</keyword>
<dbReference type="Pfam" id="PF02896">
    <property type="entry name" value="PEP-utilizers_C"/>
    <property type="match status" value="1"/>
</dbReference>
<dbReference type="PANTHER" id="PTHR46244:SF3">
    <property type="entry name" value="PHOSPHOENOLPYRUVATE-PROTEIN PHOSPHOTRANSFERASE"/>
    <property type="match status" value="1"/>
</dbReference>
<evidence type="ECO:0000256" key="15">
    <source>
        <dbReference type="ARBA" id="ARBA00022842"/>
    </source>
</evidence>
<comment type="function">
    <text evidence="3 17">General (non sugar-specific) component of the phosphoenolpyruvate-dependent sugar phosphotransferase system (sugar PTS). This major carbohydrate active-transport system catalyzes the phosphorylation of incoming sugar substrates concomitantly with their translocation across the cell membrane. Enzyme I transfers the phosphoryl group from phosphoenolpyruvate (PEP) to the phosphoryl carrier protein (HPr).</text>
</comment>
<accession>A0ABW5E1J7</accession>
<keyword evidence="18" id="KW-0472">Membrane</keyword>
<keyword evidence="8 17" id="KW-0813">Transport</keyword>
<keyword evidence="11 17" id="KW-0808">Transferase</keyword>
<dbReference type="NCBIfam" id="TIGR01417">
    <property type="entry name" value="PTS_I_fam"/>
    <property type="match status" value="1"/>
</dbReference>
<dbReference type="InterPro" id="IPR024692">
    <property type="entry name" value="PTS_EI"/>
</dbReference>
<evidence type="ECO:0000256" key="7">
    <source>
        <dbReference type="ARBA" id="ARBA00016544"/>
    </source>
</evidence>
<evidence type="ECO:0000256" key="18">
    <source>
        <dbReference type="SAM" id="Phobius"/>
    </source>
</evidence>
<keyword evidence="12 17" id="KW-0598">Phosphotransferase system</keyword>
<dbReference type="InterPro" id="IPR036637">
    <property type="entry name" value="Phosphohistidine_dom_sf"/>
</dbReference>
<dbReference type="InterPro" id="IPR040442">
    <property type="entry name" value="Pyrv_kinase-like_dom_sf"/>
</dbReference>
<comment type="caution">
    <text evidence="22">The sequence shown here is derived from an EMBL/GenBank/DDBJ whole genome shotgun (WGS) entry which is preliminary data.</text>
</comment>
<evidence type="ECO:0000256" key="12">
    <source>
        <dbReference type="ARBA" id="ARBA00022683"/>
    </source>
</evidence>
<evidence type="ECO:0000256" key="9">
    <source>
        <dbReference type="ARBA" id="ARBA00022490"/>
    </source>
</evidence>
<feature type="transmembrane region" description="Helical" evidence="18">
    <location>
        <begin position="12"/>
        <end position="30"/>
    </location>
</feature>
<dbReference type="InterPro" id="IPR008279">
    <property type="entry name" value="PEP-util_enz_mobile_dom"/>
</dbReference>
<evidence type="ECO:0000256" key="1">
    <source>
        <dbReference type="ARBA" id="ARBA00000683"/>
    </source>
</evidence>
<comment type="cofactor">
    <cofactor evidence="2 17">
        <name>Mg(2+)</name>
        <dbReference type="ChEBI" id="CHEBI:18420"/>
    </cofactor>
</comment>
<dbReference type="EC" id="2.7.3.9" evidence="6 17"/>
<feature type="domain" description="PEP-utilising enzyme C-terminal" evidence="20">
    <location>
        <begin position="266"/>
        <end position="561"/>
    </location>
</feature>
<evidence type="ECO:0000313" key="22">
    <source>
        <dbReference type="EMBL" id="MFD2265345.1"/>
    </source>
</evidence>
<feature type="domain" description="Phosphotransferase system enzyme I N-terminal" evidence="21">
    <location>
        <begin position="15"/>
        <end position="140"/>
    </location>
</feature>
<keyword evidence="14 17" id="KW-0418">Kinase</keyword>
<dbReference type="PRINTS" id="PR01736">
    <property type="entry name" value="PHPHTRNFRASE"/>
</dbReference>
<dbReference type="InterPro" id="IPR050499">
    <property type="entry name" value="PEP-utilizing_PTS_enzyme"/>
</dbReference>
<keyword evidence="15 17" id="KW-0460">Magnesium</keyword>
<dbReference type="SUPFAM" id="SSF47831">
    <property type="entry name" value="Enzyme I of the PEP:sugar phosphotransferase system HPr-binding (sub)domain"/>
    <property type="match status" value="1"/>
</dbReference>
<dbReference type="InterPro" id="IPR006318">
    <property type="entry name" value="PTS_EI-like"/>
</dbReference>
<sequence>MKNDGLEREERVLVGLAVAPGVAIGTAWIVTEDSLPTPEYLISEEEVPAEHKRFAEAVAVASKQLKKLKTKAQSLPPAAAEELGYLIDARLQMLAGSRLVRGVEKLVAELHLNAEAAVRVTIAEIVEGFAQMGDSYLSARSDDIREVGERLIRTLLKTPYQALQHVPAGSVLIADDLTPGDTALLDPSRVAGFATVLGGAESHTAIMARSLGLPAVLGVSALLAGVPHNAPVIIDGSAGKVIVDPTPETLAHYEAMSVELAEETRRLATLSALPSVTRDGAEISLQANLELPRDVEVALRHGARGVGLLRTEFLFMSRDHAPDEDEQYALLRDIVEGMNGRPVTIRTIDVGGDKLAPSLREQIGEPTSEAPNPALGVRGVRLSLAHPKLFETQLAAILRAAAHGPVRLLLPMIATPGEVLAAREAVERVYKRLKRRKLPVPEQLPPLGVMIEIPGAALSADALAQVADFFAIGTNDLTMYTLAIDRGDERVAPLYNPLHPAVLRLIQFTVEAGMRYRVPVSICGEIAGDPRFTALLLGLGVRELSMAAPKLSRVKQRIRAMSLSEAGMRARRIMDQVDSIRIADLLDDFNGGLDKVDSTVSE</sequence>
<evidence type="ECO:0000256" key="2">
    <source>
        <dbReference type="ARBA" id="ARBA00001946"/>
    </source>
</evidence>
<proteinExistence type="inferred from homology"/>
<comment type="catalytic activity">
    <reaction evidence="1 17">
        <text>L-histidyl-[protein] + phosphoenolpyruvate = N(pros)-phospho-L-histidyl-[protein] + pyruvate</text>
        <dbReference type="Rhea" id="RHEA:23880"/>
        <dbReference type="Rhea" id="RHEA-COMP:9745"/>
        <dbReference type="Rhea" id="RHEA-COMP:9746"/>
        <dbReference type="ChEBI" id="CHEBI:15361"/>
        <dbReference type="ChEBI" id="CHEBI:29979"/>
        <dbReference type="ChEBI" id="CHEBI:58702"/>
        <dbReference type="ChEBI" id="CHEBI:64837"/>
        <dbReference type="EC" id="2.7.3.9"/>
    </reaction>
</comment>
<evidence type="ECO:0000256" key="14">
    <source>
        <dbReference type="ARBA" id="ARBA00022777"/>
    </source>
</evidence>
<protein>
    <recommendedName>
        <fullName evidence="7 17">Phosphoenolpyruvate-protein phosphotransferase</fullName>
        <ecNumber evidence="6 17">2.7.3.9</ecNumber>
    </recommendedName>
    <alternativeName>
        <fullName evidence="16 17">Phosphotransferase system, enzyme I</fullName>
    </alternativeName>
</protein>
<dbReference type="Gene3D" id="1.10.274.10">
    <property type="entry name" value="PtsI, HPr-binding domain"/>
    <property type="match status" value="1"/>
</dbReference>
<organism evidence="22 23">
    <name type="scientific">Lacibacterium aquatile</name>
    <dbReference type="NCBI Taxonomy" id="1168082"/>
    <lineage>
        <taxon>Bacteria</taxon>
        <taxon>Pseudomonadati</taxon>
        <taxon>Pseudomonadota</taxon>
        <taxon>Alphaproteobacteria</taxon>
        <taxon>Rhodospirillales</taxon>
        <taxon>Rhodospirillaceae</taxon>
    </lineage>
</organism>
<dbReference type="Gene3D" id="3.50.30.10">
    <property type="entry name" value="Phosphohistidine domain"/>
    <property type="match status" value="1"/>
</dbReference>
<dbReference type="Pfam" id="PF00391">
    <property type="entry name" value="PEP-utilizers"/>
    <property type="match status" value="1"/>
</dbReference>
<evidence type="ECO:0000256" key="17">
    <source>
        <dbReference type="PIRNR" id="PIRNR000732"/>
    </source>
</evidence>
<keyword evidence="18" id="KW-1133">Transmembrane helix</keyword>
<keyword evidence="23" id="KW-1185">Reference proteome</keyword>
<gene>
    <name evidence="22" type="primary">ptsP</name>
    <name evidence="22" type="ORF">ACFSM5_20745</name>
</gene>
<dbReference type="PANTHER" id="PTHR46244">
    <property type="entry name" value="PHOSPHOENOLPYRUVATE-PROTEIN PHOSPHOTRANSFERASE"/>
    <property type="match status" value="1"/>
</dbReference>
<dbReference type="GO" id="GO:0008965">
    <property type="term" value="F:phosphoenolpyruvate-protein phosphotransferase activity"/>
    <property type="evidence" value="ECO:0007669"/>
    <property type="project" value="UniProtKB-EC"/>
</dbReference>
<dbReference type="RefSeq" id="WP_379878582.1">
    <property type="nucleotide sequence ID" value="NZ_JBHUIP010000016.1"/>
</dbReference>
<reference evidence="23" key="1">
    <citation type="journal article" date="2019" name="Int. J. Syst. Evol. Microbiol.">
        <title>The Global Catalogue of Microorganisms (GCM) 10K type strain sequencing project: providing services to taxonomists for standard genome sequencing and annotation.</title>
        <authorList>
            <consortium name="The Broad Institute Genomics Platform"/>
            <consortium name="The Broad Institute Genome Sequencing Center for Infectious Disease"/>
            <person name="Wu L."/>
            <person name="Ma J."/>
        </authorList>
    </citation>
    <scope>NUCLEOTIDE SEQUENCE [LARGE SCALE GENOMIC DNA]</scope>
    <source>
        <strain evidence="23">CGMCC 1.19062</strain>
    </source>
</reference>
<evidence type="ECO:0000259" key="20">
    <source>
        <dbReference type="Pfam" id="PF02896"/>
    </source>
</evidence>
<dbReference type="EMBL" id="JBHUIP010000016">
    <property type="protein sequence ID" value="MFD2265345.1"/>
    <property type="molecule type" value="Genomic_DNA"/>
</dbReference>
<evidence type="ECO:0000256" key="16">
    <source>
        <dbReference type="ARBA" id="ARBA00033235"/>
    </source>
</evidence>
<evidence type="ECO:0000256" key="11">
    <source>
        <dbReference type="ARBA" id="ARBA00022679"/>
    </source>
</evidence>
<feature type="domain" description="PEP-utilising enzyme mobile" evidence="19">
    <location>
        <begin position="167"/>
        <end position="239"/>
    </location>
</feature>
<keyword evidence="18" id="KW-0812">Transmembrane</keyword>
<evidence type="ECO:0000256" key="13">
    <source>
        <dbReference type="ARBA" id="ARBA00022723"/>
    </source>
</evidence>
<evidence type="ECO:0000259" key="19">
    <source>
        <dbReference type="Pfam" id="PF00391"/>
    </source>
</evidence>
<evidence type="ECO:0000256" key="4">
    <source>
        <dbReference type="ARBA" id="ARBA00004496"/>
    </source>
</evidence>
<keyword evidence="13 17" id="KW-0479">Metal-binding</keyword>
<dbReference type="InterPro" id="IPR036618">
    <property type="entry name" value="PtsI_HPr-bd_sf"/>
</dbReference>
<dbReference type="PIRSF" id="PIRSF000732">
    <property type="entry name" value="PTS_enzyme_I"/>
    <property type="match status" value="1"/>
</dbReference>
<dbReference type="InterPro" id="IPR015813">
    <property type="entry name" value="Pyrv/PenolPyrv_kinase-like_dom"/>
</dbReference>
<dbReference type="InterPro" id="IPR008731">
    <property type="entry name" value="PTS_EIN"/>
</dbReference>
<name>A0ABW5E1J7_9PROT</name>
<comment type="subcellular location">
    <subcellularLocation>
        <location evidence="4 17">Cytoplasm</location>
    </subcellularLocation>
</comment>
<evidence type="ECO:0000256" key="3">
    <source>
        <dbReference type="ARBA" id="ARBA00002728"/>
    </source>
</evidence>
<comment type="similarity">
    <text evidence="5 17">Belongs to the PEP-utilizing enzyme family.</text>
</comment>
<dbReference type="InterPro" id="IPR000121">
    <property type="entry name" value="PEP_util_C"/>
</dbReference>
<evidence type="ECO:0000313" key="23">
    <source>
        <dbReference type="Proteomes" id="UP001597295"/>
    </source>
</evidence>
<evidence type="ECO:0000256" key="8">
    <source>
        <dbReference type="ARBA" id="ARBA00022448"/>
    </source>
</evidence>